<accession>N0B8Q7</accession>
<dbReference type="Proteomes" id="UP000005952">
    <property type="component" value="Chromosome"/>
</dbReference>
<evidence type="ECO:0000313" key="2">
    <source>
        <dbReference type="Proteomes" id="UP000005952"/>
    </source>
</evidence>
<keyword evidence="2" id="KW-1185">Reference proteome</keyword>
<protein>
    <submittedName>
        <fullName evidence="1">Uncharacterized protein</fullName>
    </submittedName>
</protein>
<dbReference type="EMBL" id="CP005587">
    <property type="protein sequence ID" value="AGK58657.1"/>
    <property type="molecule type" value="Genomic_DNA"/>
</dbReference>
<name>N0B8Q7_9HYPH</name>
<dbReference type="KEGG" id="hdt:HYPDE_34928"/>
<gene>
    <name evidence="1" type="ORF">HYPDE_34928</name>
</gene>
<dbReference type="AlphaFoldDB" id="N0B8Q7"/>
<evidence type="ECO:0000313" key="1">
    <source>
        <dbReference type="EMBL" id="AGK58657.1"/>
    </source>
</evidence>
<organism evidence="1 2">
    <name type="scientific">Hyphomicrobium denitrificans 1NES1</name>
    <dbReference type="NCBI Taxonomy" id="670307"/>
    <lineage>
        <taxon>Bacteria</taxon>
        <taxon>Pseudomonadati</taxon>
        <taxon>Pseudomonadota</taxon>
        <taxon>Alphaproteobacteria</taxon>
        <taxon>Hyphomicrobiales</taxon>
        <taxon>Hyphomicrobiaceae</taxon>
        <taxon>Hyphomicrobium</taxon>
    </lineage>
</organism>
<proteinExistence type="predicted"/>
<dbReference type="HOGENOM" id="CLU_2935293_0_0_5"/>
<reference evidence="1 2" key="1">
    <citation type="journal article" date="2013" name="Genome Announc.">
        <title>Genome sequences for three denitrifying bacterial strains isolated from a uranium- and nitrate-contaminated subsurface environment.</title>
        <authorList>
            <person name="Venkatramanan R."/>
            <person name="Prakash O."/>
            <person name="Woyke T."/>
            <person name="Chain P."/>
            <person name="Goodwin L.A."/>
            <person name="Watson D."/>
            <person name="Brooks S."/>
            <person name="Kostka J.E."/>
            <person name="Green S.J."/>
        </authorList>
    </citation>
    <scope>NUCLEOTIDE SEQUENCE [LARGE SCALE GENOMIC DNA]</scope>
    <source>
        <strain evidence="1 2">1NES1</strain>
    </source>
</reference>
<sequence>MLLPEGEGAIFFYCVDGVRAGDVCAGGPGLDSRIEIRRLARSCISPVANDPKRDCNSELL</sequence>